<dbReference type="RefSeq" id="NP_046962.1">
    <property type="nucleotide sequence ID" value="NC_001902.1"/>
</dbReference>
<dbReference type="Proteomes" id="UP000001155">
    <property type="component" value="Segment"/>
</dbReference>
<feature type="region of interest" description="Disordered" evidence="1">
    <location>
        <begin position="1"/>
        <end position="21"/>
    </location>
</feature>
<reference evidence="3 4" key="1">
    <citation type="journal article" date="1998" name="Mol. Microbiol.">
        <title>Molecular analysis of Methanobacterium phage psiM2.</title>
        <authorList>
            <person name="Pfister P."/>
            <person name="Wasserfallen A."/>
            <person name="Stettler R."/>
            <person name="Leisinger T."/>
        </authorList>
    </citation>
    <scope>NUCLEOTIDE SEQUENCE</scope>
</reference>
<evidence type="ECO:0000256" key="2">
    <source>
        <dbReference type="SAM" id="Phobius"/>
    </source>
</evidence>
<keyword evidence="2" id="KW-0472">Membrane</keyword>
<keyword evidence="2" id="KW-0812">Transmembrane</keyword>
<accession>O80197</accession>
<keyword evidence="4" id="KW-1185">Reference proteome</keyword>
<feature type="compositionally biased region" description="Basic residues" evidence="1">
    <location>
        <begin position="1"/>
        <end position="12"/>
    </location>
</feature>
<dbReference type="EMBL" id="AF065411">
    <property type="protein sequence ID" value="AAC27046.1"/>
    <property type="molecule type" value="Genomic_DNA"/>
</dbReference>
<sequence length="90" mass="10578">MYRGHRRIHSPPRRNNMTKEGHGCIQKERITSLEERLKNIEYDIIDIKETNKMLIDLQAEIATLKAYHKITMILLTALIIPIIITLIRTI</sequence>
<dbReference type="PIR" id="T12723">
    <property type="entry name" value="T12723"/>
</dbReference>
<evidence type="ECO:0000313" key="3">
    <source>
        <dbReference type="EMBL" id="AAC27046.1"/>
    </source>
</evidence>
<feature type="transmembrane region" description="Helical" evidence="2">
    <location>
        <begin position="70"/>
        <end position="87"/>
    </location>
</feature>
<evidence type="ECO:0000313" key="4">
    <source>
        <dbReference type="Proteomes" id="UP000001155"/>
    </source>
</evidence>
<proteinExistence type="predicted"/>
<evidence type="ECO:0000256" key="1">
    <source>
        <dbReference type="SAM" id="MobiDB-lite"/>
    </source>
</evidence>
<organism evidence="3 4">
    <name type="scientific">Methanobacterium phage psiM2</name>
    <name type="common">PsiM2</name>
    <dbReference type="NCBI Taxonomy" id="77048"/>
    <lineage>
        <taxon>Viruses</taxon>
        <taxon>Duplodnaviria</taxon>
        <taxon>Heunggongvirae</taxon>
        <taxon>Uroviricota</taxon>
        <taxon>Caudoviricetes</taxon>
        <taxon>Methanobavirales</taxon>
        <taxon>Leisingerviridae</taxon>
        <taxon>Psimunavirus</taxon>
        <taxon>Psimunavirus limi</taxon>
        <taxon>Psimunavirus psiM2</taxon>
    </lineage>
</organism>
<dbReference type="GeneID" id="1261706"/>
<dbReference type="KEGG" id="vg:1261706"/>
<protein>
    <submittedName>
        <fullName evidence="3">Uncharacterized protein</fullName>
    </submittedName>
</protein>
<name>O80197_METM2</name>
<keyword evidence="2" id="KW-1133">Transmembrane helix</keyword>